<gene>
    <name evidence="3" type="ORF">SAMN05192573_10611</name>
</gene>
<proteinExistence type="inferred from homology"/>
<accession>A0A1G7YPC9</accession>
<dbReference type="Proteomes" id="UP000199705">
    <property type="component" value="Unassembled WGS sequence"/>
</dbReference>
<sequence>MMKEIKLTIKYPDVLQLEKKGNNYTMSVSHFGEKYLVQKLENIDLGNNVVAGLFICAHTNKFTEEADFFNTRIYNTAPKELVQYKEYLGSALEIMDINTGLRQVVLSDSGSLQAPNWTPDGKSLIFNKAGNLYNFSLDNSCANLLNTGFANKNNNDHVLSFDGLQIGISHHALEEKGRSIVYTLPITGGFPKQITTKSPSYLHGWSPDNQFLLYTGERNGEFDIFKISKNGGKEIRLTNSPGLDDGAEYSRDGKYIYFCSTRTGKMQVWRMDVNGKNQTQLTFDDFNNWFPHVSPDNKWLVFISFQNQVPADKHPFYEHVYLRLMPVEGGPARVISYLYGGQGTINVASWSPDSKKIAFVSNGNF</sequence>
<comment type="similarity">
    <text evidence="1">Belongs to the TolB family.</text>
</comment>
<reference evidence="4" key="1">
    <citation type="submission" date="2016-10" db="EMBL/GenBank/DDBJ databases">
        <authorList>
            <person name="Varghese N."/>
            <person name="Submissions S."/>
        </authorList>
    </citation>
    <scope>NUCLEOTIDE SEQUENCE [LARGE SCALE GENOMIC DNA]</scope>
    <source>
        <strain evidence="4">Gh-67</strain>
    </source>
</reference>
<dbReference type="EMBL" id="FNCG01000006">
    <property type="protein sequence ID" value="SDG98301.1"/>
    <property type="molecule type" value="Genomic_DNA"/>
</dbReference>
<organism evidence="3 4">
    <name type="scientific">Mucilaginibacter gossypii</name>
    <dbReference type="NCBI Taxonomy" id="551996"/>
    <lineage>
        <taxon>Bacteria</taxon>
        <taxon>Pseudomonadati</taxon>
        <taxon>Bacteroidota</taxon>
        <taxon>Sphingobacteriia</taxon>
        <taxon>Sphingobacteriales</taxon>
        <taxon>Sphingobacteriaceae</taxon>
        <taxon>Mucilaginibacter</taxon>
    </lineage>
</organism>
<dbReference type="Pfam" id="PF07676">
    <property type="entry name" value="PD40"/>
    <property type="match status" value="2"/>
</dbReference>
<dbReference type="SUPFAM" id="SSF82171">
    <property type="entry name" value="DPP6 N-terminal domain-like"/>
    <property type="match status" value="1"/>
</dbReference>
<evidence type="ECO:0000259" key="2">
    <source>
        <dbReference type="Pfam" id="PF16472"/>
    </source>
</evidence>
<dbReference type="InterPro" id="IPR011659">
    <property type="entry name" value="WD40"/>
</dbReference>
<feature type="domain" description="Prolow-density lipoprotein receptor-related protein 1-like beta-propeller" evidence="2">
    <location>
        <begin position="139"/>
        <end position="302"/>
    </location>
</feature>
<dbReference type="Pfam" id="PF16472">
    <property type="entry name" value="DUF5050"/>
    <property type="match status" value="1"/>
</dbReference>
<dbReference type="STRING" id="551996.SAMN05192573_10611"/>
<dbReference type="AlphaFoldDB" id="A0A1G7YPC9"/>
<dbReference type="InterPro" id="IPR032485">
    <property type="entry name" value="LRP1-like_beta_prop"/>
</dbReference>
<evidence type="ECO:0000256" key="1">
    <source>
        <dbReference type="ARBA" id="ARBA00009820"/>
    </source>
</evidence>
<dbReference type="PANTHER" id="PTHR36842">
    <property type="entry name" value="PROTEIN TOLB HOMOLOG"/>
    <property type="match status" value="1"/>
</dbReference>
<dbReference type="InterPro" id="IPR011042">
    <property type="entry name" value="6-blade_b-propeller_TolB-like"/>
</dbReference>
<evidence type="ECO:0000313" key="4">
    <source>
        <dbReference type="Proteomes" id="UP000199705"/>
    </source>
</evidence>
<dbReference type="PANTHER" id="PTHR36842:SF1">
    <property type="entry name" value="PROTEIN TOLB"/>
    <property type="match status" value="1"/>
</dbReference>
<name>A0A1G7YPC9_9SPHI</name>
<dbReference type="Gene3D" id="2.120.10.30">
    <property type="entry name" value="TolB, C-terminal domain"/>
    <property type="match status" value="1"/>
</dbReference>
<keyword evidence="4" id="KW-1185">Reference proteome</keyword>
<protein>
    <submittedName>
        <fullName evidence="3">Component of the Tol biopolymer transport system</fullName>
    </submittedName>
</protein>
<dbReference type="RefSeq" id="WP_218134411.1">
    <property type="nucleotide sequence ID" value="NZ_FNCG01000006.1"/>
</dbReference>
<evidence type="ECO:0000313" key="3">
    <source>
        <dbReference type="EMBL" id="SDG98301.1"/>
    </source>
</evidence>